<dbReference type="Gene3D" id="3.50.50.60">
    <property type="entry name" value="FAD/NAD(P)-binding domain"/>
    <property type="match status" value="1"/>
</dbReference>
<keyword evidence="2" id="KW-0560">Oxidoreductase</keyword>
<evidence type="ECO:0000256" key="1">
    <source>
        <dbReference type="ARBA" id="ARBA00007992"/>
    </source>
</evidence>
<dbReference type="GO" id="GO:0004497">
    <property type="term" value="F:monooxygenase activity"/>
    <property type="evidence" value="ECO:0007669"/>
    <property type="project" value="UniProtKB-KW"/>
</dbReference>
<evidence type="ECO:0008006" key="6">
    <source>
        <dbReference type="Google" id="ProtNLM"/>
    </source>
</evidence>
<protein>
    <recommendedName>
        <fullName evidence="6">FAD-binding domain-containing protein</fullName>
    </recommendedName>
</protein>
<organism evidence="4 5">
    <name type="scientific">Colletotrichum tanaceti</name>
    <dbReference type="NCBI Taxonomy" id="1306861"/>
    <lineage>
        <taxon>Eukaryota</taxon>
        <taxon>Fungi</taxon>
        <taxon>Dikarya</taxon>
        <taxon>Ascomycota</taxon>
        <taxon>Pezizomycotina</taxon>
        <taxon>Sordariomycetes</taxon>
        <taxon>Hypocreomycetidae</taxon>
        <taxon>Glomerellales</taxon>
        <taxon>Glomerellaceae</taxon>
        <taxon>Colletotrichum</taxon>
        <taxon>Colletotrichum destructivum species complex</taxon>
    </lineage>
</organism>
<evidence type="ECO:0000313" key="5">
    <source>
        <dbReference type="Proteomes" id="UP000310108"/>
    </source>
</evidence>
<dbReference type="EMBL" id="PJEX01000080">
    <property type="protein sequence ID" value="TKW55978.1"/>
    <property type="molecule type" value="Genomic_DNA"/>
</dbReference>
<dbReference type="InterPro" id="IPR036188">
    <property type="entry name" value="FAD/NAD-bd_sf"/>
</dbReference>
<comment type="caution">
    <text evidence="4">The sequence shown here is derived from an EMBL/GenBank/DDBJ whole genome shotgun (WGS) entry which is preliminary data.</text>
</comment>
<keyword evidence="5" id="KW-1185">Reference proteome</keyword>
<gene>
    <name evidence="4" type="ORF">CTA1_11374</name>
</gene>
<dbReference type="PANTHER" id="PTHR13789">
    <property type="entry name" value="MONOOXYGENASE"/>
    <property type="match status" value="1"/>
</dbReference>
<evidence type="ECO:0000256" key="3">
    <source>
        <dbReference type="ARBA" id="ARBA00023033"/>
    </source>
</evidence>
<evidence type="ECO:0000313" key="4">
    <source>
        <dbReference type="EMBL" id="TKW55978.1"/>
    </source>
</evidence>
<name>A0A4U6XJ20_9PEZI</name>
<evidence type="ECO:0000256" key="2">
    <source>
        <dbReference type="ARBA" id="ARBA00023002"/>
    </source>
</evidence>
<accession>A0A4U6XJ20</accession>
<proteinExistence type="inferred from homology"/>
<reference evidence="4 5" key="1">
    <citation type="journal article" date="2019" name="PLoS ONE">
        <title>Comparative genome analysis indicates high evolutionary potential of pathogenicity genes in Colletotrichum tanaceti.</title>
        <authorList>
            <person name="Lelwala R.V."/>
            <person name="Korhonen P.K."/>
            <person name="Young N.D."/>
            <person name="Scott J.B."/>
            <person name="Ades P.A."/>
            <person name="Gasser R.B."/>
            <person name="Taylor P.W.J."/>
        </authorList>
    </citation>
    <scope>NUCLEOTIDE SEQUENCE [LARGE SCALE GENOMIC DNA]</scope>
    <source>
        <strain evidence="4">BRIP57314</strain>
    </source>
</reference>
<dbReference type="AlphaFoldDB" id="A0A4U6XJ20"/>
<dbReference type="Proteomes" id="UP000310108">
    <property type="component" value="Unassembled WGS sequence"/>
</dbReference>
<dbReference type="SUPFAM" id="SSF51905">
    <property type="entry name" value="FAD/NAD(P)-binding domain"/>
    <property type="match status" value="1"/>
</dbReference>
<keyword evidence="3" id="KW-0503">Monooxygenase</keyword>
<comment type="similarity">
    <text evidence="1">Belongs to the paxM FAD-dependent monooxygenase family.</text>
</comment>
<dbReference type="STRING" id="1306861.A0A4U6XJ20"/>
<dbReference type="InterPro" id="IPR050493">
    <property type="entry name" value="FAD-dep_Monooxygenase_BioMet"/>
</dbReference>
<sequence>MLPYLAQGANSAVEDGAVLGLVLGHLTSKSQLPAALRLYEKLRKARGESIARETFKQRHDFHMEDGPEQEARDRVFLSQLGKEELEGPFPSRWTCPDVQPWLYGYDAYKEVEEAMKSDPLGKSGLGL</sequence>
<dbReference type="PANTHER" id="PTHR13789:SF238">
    <property type="entry name" value="PUTATIVE (AFU_ORTHOLOGUE AFUA_2G01680)-RELATED"/>
    <property type="match status" value="1"/>
</dbReference>